<organism evidence="1 2">
    <name type="scientific">Diabrotica balteata</name>
    <name type="common">Banded cucumber beetle</name>
    <dbReference type="NCBI Taxonomy" id="107213"/>
    <lineage>
        <taxon>Eukaryota</taxon>
        <taxon>Metazoa</taxon>
        <taxon>Ecdysozoa</taxon>
        <taxon>Arthropoda</taxon>
        <taxon>Hexapoda</taxon>
        <taxon>Insecta</taxon>
        <taxon>Pterygota</taxon>
        <taxon>Neoptera</taxon>
        <taxon>Endopterygota</taxon>
        <taxon>Coleoptera</taxon>
        <taxon>Polyphaga</taxon>
        <taxon>Cucujiformia</taxon>
        <taxon>Chrysomeloidea</taxon>
        <taxon>Chrysomelidae</taxon>
        <taxon>Galerucinae</taxon>
        <taxon>Diabroticina</taxon>
        <taxon>Diabroticites</taxon>
        <taxon>Diabrotica</taxon>
    </lineage>
</organism>
<evidence type="ECO:0000313" key="1">
    <source>
        <dbReference type="EMBL" id="CAG9835020.1"/>
    </source>
</evidence>
<accession>A0A9N9T3Y9</accession>
<keyword evidence="2" id="KW-1185">Reference proteome</keyword>
<proteinExistence type="predicted"/>
<name>A0A9N9T3Y9_DIABA</name>
<protein>
    <submittedName>
        <fullName evidence="1">Uncharacterized protein</fullName>
    </submittedName>
</protein>
<sequence length="97" mass="10970">MTEKAEIKDEFFEDDSRYIKSQLSISLDLGNQERSGSNEPEGNSVMVVKSEIKEEFVEGDPIYVESQLSTSLDLGIIKNEADEYNSGEINNKCRMNL</sequence>
<evidence type="ECO:0000313" key="2">
    <source>
        <dbReference type="Proteomes" id="UP001153709"/>
    </source>
</evidence>
<gene>
    <name evidence="1" type="ORF">DIABBA_LOCUS8267</name>
</gene>
<dbReference type="EMBL" id="OU898280">
    <property type="protein sequence ID" value="CAG9835020.1"/>
    <property type="molecule type" value="Genomic_DNA"/>
</dbReference>
<dbReference type="AlphaFoldDB" id="A0A9N9T3Y9"/>
<reference evidence="1" key="1">
    <citation type="submission" date="2022-01" db="EMBL/GenBank/DDBJ databases">
        <authorList>
            <person name="King R."/>
        </authorList>
    </citation>
    <scope>NUCLEOTIDE SEQUENCE</scope>
</reference>
<dbReference type="Proteomes" id="UP001153709">
    <property type="component" value="Chromosome 5"/>
</dbReference>